<proteinExistence type="predicted"/>
<name>A0DP85_PARTE</name>
<dbReference type="EMBL" id="CT868529">
    <property type="protein sequence ID" value="CAK84852.1"/>
    <property type="molecule type" value="Genomic_DNA"/>
</dbReference>
<feature type="compositionally biased region" description="Low complexity" evidence="2">
    <location>
        <begin position="542"/>
        <end position="560"/>
    </location>
</feature>
<organism evidence="3 4">
    <name type="scientific">Paramecium tetraurelia</name>
    <dbReference type="NCBI Taxonomy" id="5888"/>
    <lineage>
        <taxon>Eukaryota</taxon>
        <taxon>Sar</taxon>
        <taxon>Alveolata</taxon>
        <taxon>Ciliophora</taxon>
        <taxon>Intramacronucleata</taxon>
        <taxon>Oligohymenophorea</taxon>
        <taxon>Peniculida</taxon>
        <taxon>Parameciidae</taxon>
        <taxon>Paramecium</taxon>
    </lineage>
</organism>
<dbReference type="OrthoDB" id="296334at2759"/>
<reference evidence="3 4" key="1">
    <citation type="journal article" date="2006" name="Nature">
        <title>Global trends of whole-genome duplications revealed by the ciliate Paramecium tetraurelia.</title>
        <authorList>
            <consortium name="Genoscope"/>
            <person name="Aury J.-M."/>
            <person name="Jaillon O."/>
            <person name="Duret L."/>
            <person name="Noel B."/>
            <person name="Jubin C."/>
            <person name="Porcel B.M."/>
            <person name="Segurens B."/>
            <person name="Daubin V."/>
            <person name="Anthouard V."/>
            <person name="Aiach N."/>
            <person name="Arnaiz O."/>
            <person name="Billaut A."/>
            <person name="Beisson J."/>
            <person name="Blanc I."/>
            <person name="Bouhouche K."/>
            <person name="Camara F."/>
            <person name="Duharcourt S."/>
            <person name="Guigo R."/>
            <person name="Gogendeau D."/>
            <person name="Katinka M."/>
            <person name="Keller A.-M."/>
            <person name="Kissmehl R."/>
            <person name="Klotz C."/>
            <person name="Koll F."/>
            <person name="Le Moue A."/>
            <person name="Lepere C."/>
            <person name="Malinsky S."/>
            <person name="Nowacki M."/>
            <person name="Nowak J.K."/>
            <person name="Plattner H."/>
            <person name="Poulain J."/>
            <person name="Ruiz F."/>
            <person name="Serrano V."/>
            <person name="Zagulski M."/>
            <person name="Dessen P."/>
            <person name="Betermier M."/>
            <person name="Weissenbach J."/>
            <person name="Scarpelli C."/>
            <person name="Schachter V."/>
            <person name="Sperling L."/>
            <person name="Meyer E."/>
            <person name="Cohen J."/>
            <person name="Wincker P."/>
        </authorList>
    </citation>
    <scope>NUCLEOTIDE SEQUENCE [LARGE SCALE GENOMIC DNA]</scope>
    <source>
        <strain evidence="3 4">Stock d4-2</strain>
    </source>
</reference>
<dbReference type="KEGG" id="ptm:GSPATT00019034001"/>
<accession>A0DP85</accession>
<dbReference type="GeneID" id="5038034"/>
<dbReference type="OMA" id="INEMQDK"/>
<dbReference type="HOGENOM" id="CLU_013847_0_0_1"/>
<evidence type="ECO:0000313" key="4">
    <source>
        <dbReference type="Proteomes" id="UP000000600"/>
    </source>
</evidence>
<keyword evidence="1" id="KW-0175">Coiled coil</keyword>
<feature type="region of interest" description="Disordered" evidence="2">
    <location>
        <begin position="496"/>
        <end position="568"/>
    </location>
</feature>
<sequence length="737" mass="88148">MPALQLISVILNYLVGDTRQSCGIEKKEEIYKTILIIKNHLKSDPTLKMNLYNADYVVKNNDLTIKDLDIHYKCKFELNEIKQKIKNRDQKLAETTYSYLRDLQGLREQLFRQANNLNYDLSDHRHFDTFEITDPKYRELLNTKVTNIKADYEQKIKYLTQILESQKKEIGALKSQIQDYQYRAEHYENPEFLIRKLFHVERDPYELWRLVQDNQGNPFLFQVFSNQKKGYGIDYTEIDQLLMAVKVQDRIFERQKQTLDQQLAQFMERILEDVYDLRQQVLDKESELDTQQKQYIRNLTLLNKTILKAFNKIISSYNLLLMKTTFKIWKDKELKLAPLLKDLSKFQIKNLEHELFDYFIQQINEMQDKVIFLELKLNDQKALSKTLETKNQIVQNTLALLKCNFNIKNFDLDLEQKLLKLDNFQIRFCKELLDQLMLQKLTYQKYLQQIQKQDQYVQTDCIEIVDQSLKTKEIMVDNVGFITYIKEKYQEKKEKQAVQSGIHTQNRSYSIQENQKPNIDQLPQLKQQNRRMTKVDSNTIKQSNQLQVSEQQEQQQQQSNKITRKTSQKDIEILEKKQSKFKTDQQNYSPKSNYIQNQRINPSSFSFDNEPISNKQMICNSDDISFEQIDNNLLFPHQRNILPQVQVHKEIKQSIMKQAKSIQHTTQVLCDSEPERQKKCNEAKNKHKNIKYKNNMIIQYEDYPKYEQSEQLQIFLNQSSCQSKKNKTKLPQFIYKV</sequence>
<gene>
    <name evidence="3" type="ORF">GSPATT00019034001</name>
</gene>
<protein>
    <submittedName>
        <fullName evidence="3">Uncharacterized protein</fullName>
    </submittedName>
</protein>
<dbReference type="Proteomes" id="UP000000600">
    <property type="component" value="Unassembled WGS sequence"/>
</dbReference>
<feature type="compositionally biased region" description="Polar residues" evidence="2">
    <location>
        <begin position="497"/>
        <end position="518"/>
    </location>
</feature>
<evidence type="ECO:0000256" key="2">
    <source>
        <dbReference type="SAM" id="MobiDB-lite"/>
    </source>
</evidence>
<evidence type="ECO:0000313" key="3">
    <source>
        <dbReference type="EMBL" id="CAK84852.1"/>
    </source>
</evidence>
<evidence type="ECO:0000256" key="1">
    <source>
        <dbReference type="SAM" id="Coils"/>
    </source>
</evidence>
<feature type="coiled-coil region" evidence="1">
    <location>
        <begin position="149"/>
        <end position="183"/>
    </location>
</feature>
<keyword evidence="4" id="KW-1185">Reference proteome</keyword>
<dbReference type="RefSeq" id="XP_001452249.1">
    <property type="nucleotide sequence ID" value="XM_001452212.1"/>
</dbReference>
<dbReference type="AlphaFoldDB" id="A0DP85"/>
<dbReference type="InParanoid" id="A0DP85"/>